<protein>
    <submittedName>
        <fullName evidence="1">Uncharacterized protein</fullName>
    </submittedName>
</protein>
<proteinExistence type="predicted"/>
<accession>A0AAE0ZWL0</accession>
<name>A0AAE0ZWL0_9GAST</name>
<comment type="caution">
    <text evidence="1">The sequence shown here is derived from an EMBL/GenBank/DDBJ whole genome shotgun (WGS) entry which is preliminary data.</text>
</comment>
<evidence type="ECO:0000313" key="2">
    <source>
        <dbReference type="Proteomes" id="UP001283361"/>
    </source>
</evidence>
<evidence type="ECO:0000313" key="1">
    <source>
        <dbReference type="EMBL" id="KAK3776658.1"/>
    </source>
</evidence>
<keyword evidence="2" id="KW-1185">Reference proteome</keyword>
<reference evidence="1" key="1">
    <citation type="journal article" date="2023" name="G3 (Bethesda)">
        <title>A reference genome for the long-term kleptoplast-retaining sea slug Elysia crispata morphotype clarki.</title>
        <authorList>
            <person name="Eastman K.E."/>
            <person name="Pendleton A.L."/>
            <person name="Shaikh M.A."/>
            <person name="Suttiyut T."/>
            <person name="Ogas R."/>
            <person name="Tomko P."/>
            <person name="Gavelis G."/>
            <person name="Widhalm J.R."/>
            <person name="Wisecaver J.H."/>
        </authorList>
    </citation>
    <scope>NUCLEOTIDE SEQUENCE</scope>
    <source>
        <strain evidence="1">ECLA1</strain>
    </source>
</reference>
<organism evidence="1 2">
    <name type="scientific">Elysia crispata</name>
    <name type="common">lettuce slug</name>
    <dbReference type="NCBI Taxonomy" id="231223"/>
    <lineage>
        <taxon>Eukaryota</taxon>
        <taxon>Metazoa</taxon>
        <taxon>Spiralia</taxon>
        <taxon>Lophotrochozoa</taxon>
        <taxon>Mollusca</taxon>
        <taxon>Gastropoda</taxon>
        <taxon>Heterobranchia</taxon>
        <taxon>Euthyneura</taxon>
        <taxon>Panpulmonata</taxon>
        <taxon>Sacoglossa</taxon>
        <taxon>Placobranchoidea</taxon>
        <taxon>Plakobranchidae</taxon>
        <taxon>Elysia</taxon>
    </lineage>
</organism>
<dbReference type="EMBL" id="JAWDGP010003191">
    <property type="protein sequence ID" value="KAK3776658.1"/>
    <property type="molecule type" value="Genomic_DNA"/>
</dbReference>
<dbReference type="Proteomes" id="UP001283361">
    <property type="component" value="Unassembled WGS sequence"/>
</dbReference>
<gene>
    <name evidence="1" type="ORF">RRG08_014979</name>
</gene>
<dbReference type="AlphaFoldDB" id="A0AAE0ZWL0"/>
<sequence>MQPRPSEAPLFFSLQVFVELMQVKISPGKHANSKDSSLPTSSIQDGVTGVLAGFRQYLWKTSSDFVSLRLHG</sequence>